<protein>
    <submittedName>
        <fullName evidence="2">Multi antimicrobial extrusion protein</fullName>
    </submittedName>
</protein>
<dbReference type="InterPro" id="IPR047135">
    <property type="entry name" value="YsiQ"/>
</dbReference>
<keyword evidence="1" id="KW-0472">Membrane</keyword>
<dbReference type="InterPro" id="IPR002528">
    <property type="entry name" value="MATE_fam"/>
</dbReference>
<dbReference type="Pfam" id="PF01554">
    <property type="entry name" value="MatE"/>
    <property type="match status" value="1"/>
</dbReference>
<dbReference type="GO" id="GO:0016020">
    <property type="term" value="C:membrane"/>
    <property type="evidence" value="ECO:0007669"/>
    <property type="project" value="InterPro"/>
</dbReference>
<proteinExistence type="predicted"/>
<dbReference type="STRING" id="1294263.JCM21531_2345"/>
<accession>W4V7S4</accession>
<dbReference type="AlphaFoldDB" id="W4V7S4"/>
<comment type="caution">
    <text evidence="2">The sequence shown here is derived from an EMBL/GenBank/DDBJ whole genome shotgun (WGS) entry which is preliminary data.</text>
</comment>
<feature type="transmembrane region" description="Helical" evidence="1">
    <location>
        <begin position="72"/>
        <end position="90"/>
    </location>
</feature>
<dbReference type="GO" id="GO:0042910">
    <property type="term" value="F:xenobiotic transmembrane transporter activity"/>
    <property type="evidence" value="ECO:0007669"/>
    <property type="project" value="InterPro"/>
</dbReference>
<evidence type="ECO:0000256" key="1">
    <source>
        <dbReference type="SAM" id="Phobius"/>
    </source>
</evidence>
<gene>
    <name evidence="2" type="ORF">JCM21531_2345</name>
</gene>
<dbReference type="Proteomes" id="UP000019109">
    <property type="component" value="Unassembled WGS sequence"/>
</dbReference>
<evidence type="ECO:0000313" key="3">
    <source>
        <dbReference type="Proteomes" id="UP000019109"/>
    </source>
</evidence>
<keyword evidence="3" id="KW-1185">Reference proteome</keyword>
<name>W4V7S4_9FIRM</name>
<dbReference type="PANTHER" id="PTHR42925:SF1">
    <property type="entry name" value="VIRULENCE FACTOR MVIN"/>
    <property type="match status" value="1"/>
</dbReference>
<keyword evidence="1" id="KW-0812">Transmembrane</keyword>
<sequence length="172" mass="18692">MVFSIAVGQGTQIAVGHLVGAGDNEKAYKTCIRSLKYAIAVAVAIAGVFAFFSEQLLGIFTDDRAIIEMGSSLLLIAIILEPGRVFNIVIINALRAAGDARFPVIMGIISMWGIGVVLSYFLGVACGLGLIGVWIAFAGDEWFRGIAMLLRWRSRIWYKMAFVKNQNIEMTA</sequence>
<organism evidence="2 3">
    <name type="scientific">Acetivibrio straminisolvens JCM 21531</name>
    <dbReference type="NCBI Taxonomy" id="1294263"/>
    <lineage>
        <taxon>Bacteria</taxon>
        <taxon>Bacillati</taxon>
        <taxon>Bacillota</taxon>
        <taxon>Clostridia</taxon>
        <taxon>Eubacteriales</taxon>
        <taxon>Oscillospiraceae</taxon>
        <taxon>Acetivibrio</taxon>
    </lineage>
</organism>
<dbReference type="EMBL" id="BAVR01000026">
    <property type="protein sequence ID" value="GAE88863.1"/>
    <property type="molecule type" value="Genomic_DNA"/>
</dbReference>
<feature type="transmembrane region" description="Helical" evidence="1">
    <location>
        <begin position="35"/>
        <end position="52"/>
    </location>
</feature>
<reference evidence="2" key="1">
    <citation type="journal article" date="2014" name="Genome Announc.">
        <title>Draft Genome Sequence of Clostridium straminisolvens Strain JCM 21531T, Isolated from a Cellulose-Degrading Bacterial Community.</title>
        <authorList>
            <person name="Yuki M."/>
            <person name="Oshima K."/>
            <person name="Suda W."/>
            <person name="Sakamoto M."/>
            <person name="Kitamura K."/>
            <person name="Iida T."/>
            <person name="Hattori M."/>
            <person name="Ohkuma M."/>
        </authorList>
    </citation>
    <scope>NUCLEOTIDE SEQUENCE [LARGE SCALE GENOMIC DNA]</scope>
    <source>
        <strain evidence="2">JCM 21531</strain>
    </source>
</reference>
<dbReference type="GO" id="GO:0015297">
    <property type="term" value="F:antiporter activity"/>
    <property type="evidence" value="ECO:0007669"/>
    <property type="project" value="InterPro"/>
</dbReference>
<dbReference type="PANTHER" id="PTHR42925">
    <property type="entry name" value="MULTIDRUG AND TOXIN EFFLUX PROTEIN MATE FAMILY"/>
    <property type="match status" value="1"/>
</dbReference>
<evidence type="ECO:0000313" key="2">
    <source>
        <dbReference type="EMBL" id="GAE88863.1"/>
    </source>
</evidence>
<keyword evidence="1" id="KW-1133">Transmembrane helix</keyword>